<sequence length="487" mass="55592">MGGNVIFIVDTNLFHECQSLSAEDFPWGEIGDFNTIELIVTDPVLSELDRQKKDPRPRIKRRAVEAIAWVRAMLQSSADEHVFRQNTPRVMMRVSAQTPSLSHPNVLDLAVDDDRIVGVALALTRENPGKDIRILSDDTRPIAKSKALSIPFNFIPSSWKRQAEVDDQQKEINRLQAEINALQATHPVISLHADGVINRRITLSRTAFRPPSREEINLLRDALRDRVTLDKIAEAFPVYRKGRGFDFVSAQKDMIFIPPTERDLEEYKSITYPKWIENVLKYLIDLPKTMNKCSHPDKITINLGNVGYRPAENVRIRFVARGSFELAPARNDEYIPTFPELPSVPKPPRGHWLQNGNPVAEFKGYVNSPFEIDLFKSHLYTNIKSQENAEDWYFEPSEPDQPVKNFELVCQRFRHGSTQEQFDLFIFCDSDEAILTGALEVEVSASNLGRSVTETFPITLQTTFSSPLAVLEDFLEQQDFIKVKEKV</sequence>
<dbReference type="Pfam" id="PF13638">
    <property type="entry name" value="PIN_4"/>
    <property type="match status" value="1"/>
</dbReference>
<proteinExistence type="predicted"/>
<accession>A0ABS5SRA5</accession>
<evidence type="ECO:0000313" key="3">
    <source>
        <dbReference type="Proteomes" id="UP001519538"/>
    </source>
</evidence>
<protein>
    <recommendedName>
        <fullName evidence="1">PIN domain-containing protein</fullName>
    </recommendedName>
</protein>
<dbReference type="InterPro" id="IPR002716">
    <property type="entry name" value="PIN_dom"/>
</dbReference>
<dbReference type="GeneID" id="79189215"/>
<dbReference type="EMBL" id="JABLUU010000029">
    <property type="protein sequence ID" value="MBT0676842.1"/>
    <property type="molecule type" value="Genomic_DNA"/>
</dbReference>
<evidence type="ECO:0000313" key="2">
    <source>
        <dbReference type="EMBL" id="MBT0676842.1"/>
    </source>
</evidence>
<keyword evidence="3" id="KW-1185">Reference proteome</keyword>
<evidence type="ECO:0000259" key="1">
    <source>
        <dbReference type="Pfam" id="PF13638"/>
    </source>
</evidence>
<dbReference type="Gene3D" id="3.40.50.1010">
    <property type="entry name" value="5'-nuclease"/>
    <property type="match status" value="1"/>
</dbReference>
<gene>
    <name evidence="2" type="ORF">HNO79_15845</name>
</gene>
<feature type="domain" description="PIN" evidence="1">
    <location>
        <begin position="7"/>
        <end position="150"/>
    </location>
</feature>
<dbReference type="Proteomes" id="UP001519538">
    <property type="component" value="Unassembled WGS sequence"/>
</dbReference>
<dbReference type="RefSeq" id="WP_214165881.1">
    <property type="nucleotide sequence ID" value="NZ_JABLUU010000029.1"/>
</dbReference>
<organism evidence="2 3">
    <name type="scientific">Komagataeibacter oboediens</name>
    <dbReference type="NCBI Taxonomy" id="65958"/>
    <lineage>
        <taxon>Bacteria</taxon>
        <taxon>Pseudomonadati</taxon>
        <taxon>Pseudomonadota</taxon>
        <taxon>Alphaproteobacteria</taxon>
        <taxon>Acetobacterales</taxon>
        <taxon>Acetobacteraceae</taxon>
        <taxon>Komagataeibacter</taxon>
    </lineage>
</organism>
<comment type="caution">
    <text evidence="2">The sequence shown here is derived from an EMBL/GenBank/DDBJ whole genome shotgun (WGS) entry which is preliminary data.</text>
</comment>
<reference evidence="2 3" key="1">
    <citation type="journal article" date="2021" name="Astrobiology">
        <title>Bacterial Cellulose Retains Robustness but Its Synthesis Declines After Exposure to a Mars-Like Environment Simulated Outside the International Space Station.</title>
        <authorList>
            <person name="Orlovska I."/>
            <person name="Podolich O."/>
            <person name="Kukharenko O."/>
            <person name="Zaets I."/>
            <person name="Reva O."/>
            <person name="Khirunenko L."/>
            <person name="Zmejkoski D."/>
            <person name="Rogalsky S."/>
            <person name="Barh D."/>
            <person name="Tiwari S."/>
            <person name="Kumavath R."/>
            <person name="Goes-Neto A."/>
            <person name="Azevedo V."/>
            <person name="Brenig B."/>
            <person name="Ghosh P."/>
            <person name="de Vera J.P."/>
            <person name="Kozyrovska N."/>
        </authorList>
    </citation>
    <scope>NUCLEOTIDE SEQUENCE [LARGE SCALE GENOMIC DNA]</scope>
    <source>
        <strain evidence="2 3">IMBG 311</strain>
    </source>
</reference>
<name>A0ABS5SRA5_9PROT</name>